<keyword evidence="6" id="KW-1185">Reference proteome</keyword>
<evidence type="ECO:0000313" key="5">
    <source>
        <dbReference type="EMBL" id="KAK9056943.1"/>
    </source>
</evidence>
<dbReference type="AlphaFoldDB" id="A0AAP0CL35"/>
<keyword evidence="3" id="KW-0804">Transcription</keyword>
<keyword evidence="1" id="KW-0678">Repressor</keyword>
<dbReference type="InterPro" id="IPR040356">
    <property type="entry name" value="SPEAR"/>
</dbReference>
<dbReference type="PANTHER" id="PTHR33388">
    <property type="entry name" value="OS01G0212500 PROTEIN"/>
    <property type="match status" value="1"/>
</dbReference>
<feature type="region of interest" description="Disordered" evidence="4">
    <location>
        <begin position="1"/>
        <end position="28"/>
    </location>
</feature>
<protein>
    <submittedName>
        <fullName evidence="5">Uncharacterized protein</fullName>
    </submittedName>
</protein>
<dbReference type="Proteomes" id="UP001408789">
    <property type="component" value="Unassembled WGS sequence"/>
</dbReference>
<comment type="caution">
    <text evidence="5">The sequence shown here is derived from an EMBL/GenBank/DDBJ whole genome shotgun (WGS) entry which is preliminary data.</text>
</comment>
<reference evidence="5 6" key="1">
    <citation type="submission" date="2024-04" db="EMBL/GenBank/DDBJ databases">
        <title>The reference genome of an endangered Asteraceae, Deinandra increscens subsp. villosa, native to the Central Coast of California.</title>
        <authorList>
            <person name="Guilliams M."/>
            <person name="Hasenstab-Lehman K."/>
            <person name="Meyer R."/>
            <person name="Mcevoy S."/>
        </authorList>
    </citation>
    <scope>NUCLEOTIDE SEQUENCE [LARGE SCALE GENOMIC DNA]</scope>
    <source>
        <tissue evidence="5">Leaf</tissue>
    </source>
</reference>
<dbReference type="EMBL" id="JBCNJP010000024">
    <property type="protein sequence ID" value="KAK9056943.1"/>
    <property type="molecule type" value="Genomic_DNA"/>
</dbReference>
<accession>A0AAP0CL35</accession>
<evidence type="ECO:0000256" key="1">
    <source>
        <dbReference type="ARBA" id="ARBA00022491"/>
    </source>
</evidence>
<feature type="compositionally biased region" description="Polar residues" evidence="4">
    <location>
        <begin position="1"/>
        <end position="11"/>
    </location>
</feature>
<dbReference type="PANTHER" id="PTHR33388:SF1">
    <property type="entry name" value="PROTEIN SPEAR2"/>
    <property type="match status" value="1"/>
</dbReference>
<sequence length="335" mass="37034">MAHEQQQNPSNGGCKLGKKLKQNKVPQRGMGVAQLEKIILEEKRLKDAVVLAPNSVRFRRPSIPLPPPNRNPLISKSDDVDPDFVRTSCGSGNDSCRLYDFDGEKQNRNRYLITMPANSSIWAQFPAQRSQFQQPCSSSMVSVSLGTTLSSSTTSVMNIKIEPPSIQSLCANNFPSLQPDGDKMVGMKRSYPFSMENIPIPSLNSNIPFAHVSPISKPDESTASLELTIPFRRENPSSSGSIRDQKAKKFIEEKPDLAKDFLTLAPPQPSPSHSNKKEKLPALCVEELTQPSYQGQTRDLEWSNKQPLHSFFPAAKIHGISNGEAGEHVDLSLKL</sequence>
<evidence type="ECO:0000256" key="3">
    <source>
        <dbReference type="ARBA" id="ARBA00023163"/>
    </source>
</evidence>
<organism evidence="5 6">
    <name type="scientific">Deinandra increscens subsp. villosa</name>
    <dbReference type="NCBI Taxonomy" id="3103831"/>
    <lineage>
        <taxon>Eukaryota</taxon>
        <taxon>Viridiplantae</taxon>
        <taxon>Streptophyta</taxon>
        <taxon>Embryophyta</taxon>
        <taxon>Tracheophyta</taxon>
        <taxon>Spermatophyta</taxon>
        <taxon>Magnoliopsida</taxon>
        <taxon>eudicotyledons</taxon>
        <taxon>Gunneridae</taxon>
        <taxon>Pentapetalae</taxon>
        <taxon>asterids</taxon>
        <taxon>campanulids</taxon>
        <taxon>Asterales</taxon>
        <taxon>Asteraceae</taxon>
        <taxon>Asteroideae</taxon>
        <taxon>Heliantheae alliance</taxon>
        <taxon>Madieae</taxon>
        <taxon>Madiinae</taxon>
        <taxon>Deinandra</taxon>
    </lineage>
</organism>
<evidence type="ECO:0000256" key="2">
    <source>
        <dbReference type="ARBA" id="ARBA00023015"/>
    </source>
</evidence>
<gene>
    <name evidence="5" type="ORF">SSX86_024308</name>
</gene>
<dbReference type="GO" id="GO:0003700">
    <property type="term" value="F:DNA-binding transcription factor activity"/>
    <property type="evidence" value="ECO:0007669"/>
    <property type="project" value="InterPro"/>
</dbReference>
<evidence type="ECO:0000313" key="6">
    <source>
        <dbReference type="Proteomes" id="UP001408789"/>
    </source>
</evidence>
<name>A0AAP0CL35_9ASTR</name>
<evidence type="ECO:0000256" key="4">
    <source>
        <dbReference type="SAM" id="MobiDB-lite"/>
    </source>
</evidence>
<proteinExistence type="predicted"/>
<keyword evidence="2" id="KW-0805">Transcription regulation</keyword>